<name>A0ABP4GTR4_9PSEU</name>
<feature type="compositionally biased region" description="Polar residues" evidence="1">
    <location>
        <begin position="105"/>
        <end position="119"/>
    </location>
</feature>
<protein>
    <submittedName>
        <fullName evidence="2">Uncharacterized protein</fullName>
    </submittedName>
</protein>
<dbReference type="EMBL" id="BAAALN010000005">
    <property type="protein sequence ID" value="GAA1233822.1"/>
    <property type="molecule type" value="Genomic_DNA"/>
</dbReference>
<sequence length="119" mass="12357">MPQRRRDNNAGGAHIPGTAHPGNAGAGSVSLRDSGRAPGESNTDPGNHNTVPGDHNTVPGDHNTDPGKCNTAPGERNTGAQEVHGCRYPRPRTSRGAPAERSARDQPTVSTSLPRTLPT</sequence>
<evidence type="ECO:0000256" key="1">
    <source>
        <dbReference type="SAM" id="MobiDB-lite"/>
    </source>
</evidence>
<accession>A0ABP4GTR4</accession>
<keyword evidence="3" id="KW-1185">Reference proteome</keyword>
<comment type="caution">
    <text evidence="2">The sequence shown here is derived from an EMBL/GenBank/DDBJ whole genome shotgun (WGS) entry which is preliminary data.</text>
</comment>
<gene>
    <name evidence="2" type="ORF">GCM10009676_16610</name>
</gene>
<feature type="region of interest" description="Disordered" evidence="1">
    <location>
        <begin position="1"/>
        <end position="119"/>
    </location>
</feature>
<evidence type="ECO:0000313" key="3">
    <source>
        <dbReference type="Proteomes" id="UP001500653"/>
    </source>
</evidence>
<organism evidence="2 3">
    <name type="scientific">Prauserella halophila</name>
    <dbReference type="NCBI Taxonomy" id="185641"/>
    <lineage>
        <taxon>Bacteria</taxon>
        <taxon>Bacillati</taxon>
        <taxon>Actinomycetota</taxon>
        <taxon>Actinomycetes</taxon>
        <taxon>Pseudonocardiales</taxon>
        <taxon>Pseudonocardiaceae</taxon>
        <taxon>Prauserella</taxon>
    </lineage>
</organism>
<proteinExistence type="predicted"/>
<dbReference type="Proteomes" id="UP001500653">
    <property type="component" value="Unassembled WGS sequence"/>
</dbReference>
<evidence type="ECO:0000313" key="2">
    <source>
        <dbReference type="EMBL" id="GAA1233822.1"/>
    </source>
</evidence>
<reference evidence="3" key="1">
    <citation type="journal article" date="2019" name="Int. J. Syst. Evol. Microbiol.">
        <title>The Global Catalogue of Microorganisms (GCM) 10K type strain sequencing project: providing services to taxonomists for standard genome sequencing and annotation.</title>
        <authorList>
            <consortium name="The Broad Institute Genomics Platform"/>
            <consortium name="The Broad Institute Genome Sequencing Center for Infectious Disease"/>
            <person name="Wu L."/>
            <person name="Ma J."/>
        </authorList>
    </citation>
    <scope>NUCLEOTIDE SEQUENCE [LARGE SCALE GENOMIC DNA]</scope>
    <source>
        <strain evidence="3">JCM 13023</strain>
    </source>
</reference>
<feature type="compositionally biased region" description="Polar residues" evidence="1">
    <location>
        <begin position="40"/>
        <end position="50"/>
    </location>
</feature>